<comment type="subcellular location">
    <subcellularLocation>
        <location evidence="1">Cytoplasm</location>
    </subcellularLocation>
</comment>
<dbReference type="GO" id="GO:0008798">
    <property type="term" value="F:beta-aspartyl-peptidase activity"/>
    <property type="evidence" value="ECO:0007669"/>
    <property type="project" value="InterPro"/>
</dbReference>
<keyword evidence="1 4" id="KW-0479">Metal-binding</keyword>
<dbReference type="InterPro" id="IPR011059">
    <property type="entry name" value="Metal-dep_hydrolase_composite"/>
</dbReference>
<dbReference type="GO" id="GO:0005737">
    <property type="term" value="C:cytoplasm"/>
    <property type="evidence" value="ECO:0007669"/>
    <property type="project" value="UniProtKB-SubCell"/>
</dbReference>
<feature type="binding site" evidence="4">
    <location>
        <position position="192"/>
    </location>
    <ligand>
        <name>Zn(2+)</name>
        <dbReference type="ChEBI" id="CHEBI:29105"/>
        <label>2</label>
        <note>catalytic</note>
    </ligand>
</feature>
<keyword evidence="8" id="KW-1185">Reference proteome</keyword>
<keyword evidence="1 7" id="KW-0378">Hydrolase</keyword>
<feature type="binding site" description="via carbamate group" evidence="4">
    <location>
        <position position="153"/>
    </location>
    <ligand>
        <name>Zn(2+)</name>
        <dbReference type="ChEBI" id="CHEBI:29105"/>
        <label>2</label>
        <note>catalytic</note>
    </ligand>
</feature>
<dbReference type="OrthoDB" id="9775607at2"/>
<comment type="cofactor">
    <cofactor evidence="1 4">
        <name>Zn(2+)</name>
        <dbReference type="ChEBI" id="CHEBI:29105"/>
    </cofactor>
    <text evidence="1 4">Binds 2 Zn(2+) ions per subunit.</text>
</comment>
<feature type="binding site" evidence="4">
    <location>
        <position position="61"/>
    </location>
    <ligand>
        <name>Zn(2+)</name>
        <dbReference type="ChEBI" id="CHEBI:29105"/>
        <label>1</label>
        <note>catalytic</note>
    </ligand>
</feature>
<feature type="domain" description="Amidohydrolase-related" evidence="6">
    <location>
        <begin position="271"/>
        <end position="366"/>
    </location>
</feature>
<evidence type="ECO:0000256" key="2">
    <source>
        <dbReference type="PIRSR" id="PIRSR001238-1"/>
    </source>
</evidence>
<dbReference type="Gene3D" id="2.30.40.10">
    <property type="entry name" value="Urease, subunit C, domain 1"/>
    <property type="match status" value="1"/>
</dbReference>
<feature type="binding site" evidence="3">
    <location>
        <position position="97"/>
    </location>
    <ligand>
        <name>substrate</name>
    </ligand>
</feature>
<feature type="modified residue" description="N6-carboxylysine" evidence="5">
    <location>
        <position position="153"/>
    </location>
</feature>
<dbReference type="Gene3D" id="3.20.20.140">
    <property type="entry name" value="Metal-dependent hydrolases"/>
    <property type="match status" value="1"/>
</dbReference>
<keyword evidence="1" id="KW-0482">Metalloprotease</keyword>
<gene>
    <name evidence="7" type="ORF">CHL78_006525</name>
</gene>
<feature type="binding site" evidence="4">
    <location>
        <position position="221"/>
    </location>
    <ligand>
        <name>Zn(2+)</name>
        <dbReference type="ChEBI" id="CHEBI:29105"/>
        <label>2</label>
        <note>catalytic</note>
    </ligand>
</feature>
<dbReference type="InterPro" id="IPR032466">
    <property type="entry name" value="Metal_Hydrolase"/>
</dbReference>
<feature type="binding site" evidence="3">
    <location>
        <position position="224"/>
    </location>
    <ligand>
        <name>substrate</name>
    </ligand>
</feature>
<dbReference type="GO" id="GO:0046872">
    <property type="term" value="F:metal ion binding"/>
    <property type="evidence" value="ECO:0007669"/>
    <property type="project" value="UniProtKB-KW"/>
</dbReference>
<evidence type="ECO:0000313" key="8">
    <source>
        <dbReference type="Proteomes" id="UP000215694"/>
    </source>
</evidence>
<dbReference type="EMBL" id="NOJY02000008">
    <property type="protein sequence ID" value="RDY28270.1"/>
    <property type="molecule type" value="Genomic_DNA"/>
</dbReference>
<feature type="active site" description="Proton acceptor" evidence="2">
    <location>
        <position position="276"/>
    </location>
</feature>
<accession>A0A371J662</accession>
<name>A0A371J662_9FIRM</name>
<dbReference type="InterPro" id="IPR010229">
    <property type="entry name" value="Pept_M38_dipep"/>
</dbReference>
<evidence type="ECO:0000256" key="3">
    <source>
        <dbReference type="PIRSR" id="PIRSR001238-2"/>
    </source>
</evidence>
<sequence>MILIKNVAVYSPKYIGRKDVFVSGGKISLIDDNINFENKKIKIIDGSRKILTPGFIDQHVHITGGGGEGSFSTRAPEITLTKLTTAGITTVVGLLGTDGTTRSVENLVAKAKGLKEEGITVFVHTGSYEYPTVTLTDSIKRDIAFIDEIIGVKLALSDHRSPNVSSDELKRVASDARVAGMLSGKAGIVVLHMGDGKRGLSQVNEILEETEIPLKTIRPTHVNRRKELLEEAFDYAKRGGKIDLTCGMRDDFTPGRCIQKGKEVGVSIENMTISSDGYGSWSKYDESGNLVKMGVSSVSSLHEEFKNMVNELDFSVEEALTYITSNVAKGLEVYPRKGCIAEDSDADILLLDENLDISTVIANGKVMVEDKKILVYGSYEQM</sequence>
<dbReference type="SUPFAM" id="SSF51338">
    <property type="entry name" value="Composite domain of metallo-dependent hydrolases"/>
    <property type="match status" value="1"/>
</dbReference>
<dbReference type="PANTHER" id="PTHR11647">
    <property type="entry name" value="HYDRANTOINASE/DIHYDROPYRIMIDINASE FAMILY MEMBER"/>
    <property type="match status" value="1"/>
</dbReference>
<protein>
    <recommendedName>
        <fullName evidence="1">Isoaspartyl dipeptidase</fullName>
        <ecNumber evidence="1">3.4.19.-</ecNumber>
    </recommendedName>
</protein>
<dbReference type="PIRSF" id="PIRSF001238">
    <property type="entry name" value="IadA"/>
    <property type="match status" value="1"/>
</dbReference>
<feature type="binding site" evidence="4">
    <location>
        <position position="59"/>
    </location>
    <ligand>
        <name>Zn(2+)</name>
        <dbReference type="ChEBI" id="CHEBI:29105"/>
        <label>1</label>
        <note>catalytic</note>
    </ligand>
</feature>
<keyword evidence="1 4" id="KW-0862">Zinc</keyword>
<dbReference type="GO" id="GO:0008237">
    <property type="term" value="F:metallopeptidase activity"/>
    <property type="evidence" value="ECO:0007669"/>
    <property type="project" value="UniProtKB-KW"/>
</dbReference>
<evidence type="ECO:0000313" key="7">
    <source>
        <dbReference type="EMBL" id="RDY28270.1"/>
    </source>
</evidence>
<dbReference type="Pfam" id="PF01979">
    <property type="entry name" value="Amidohydro_1"/>
    <property type="match status" value="2"/>
</dbReference>
<keyword evidence="1" id="KW-0645">Protease</keyword>
<organism evidence="7 8">
    <name type="scientific">Romboutsia weinsteinii</name>
    <dbReference type="NCBI Taxonomy" id="2020949"/>
    <lineage>
        <taxon>Bacteria</taxon>
        <taxon>Bacillati</taxon>
        <taxon>Bacillota</taxon>
        <taxon>Clostridia</taxon>
        <taxon>Peptostreptococcales</taxon>
        <taxon>Peptostreptococcaceae</taxon>
        <taxon>Romboutsia</taxon>
    </lineage>
</organism>
<dbReference type="PANTHER" id="PTHR11647:SF1">
    <property type="entry name" value="COLLAPSIN RESPONSE MEDIATOR PROTEIN"/>
    <property type="match status" value="1"/>
</dbReference>
<comment type="similarity">
    <text evidence="1">Belongs to the peptidase M38 family.</text>
</comment>
<dbReference type="GO" id="GO:0006508">
    <property type="term" value="P:proteolysis"/>
    <property type="evidence" value="ECO:0007669"/>
    <property type="project" value="UniProtKB-KW"/>
</dbReference>
<dbReference type="InterPro" id="IPR050378">
    <property type="entry name" value="Metallo-dep_Hydrolases_sf"/>
</dbReference>
<feature type="binding site" description="via carbamate group" evidence="4">
    <location>
        <position position="153"/>
    </location>
    <ligand>
        <name>Zn(2+)</name>
        <dbReference type="ChEBI" id="CHEBI:29105"/>
        <label>1</label>
        <note>catalytic</note>
    </ligand>
</feature>
<dbReference type="EC" id="3.4.19.-" evidence="1"/>
<evidence type="ECO:0000256" key="4">
    <source>
        <dbReference type="PIRSR" id="PIRSR001238-3"/>
    </source>
</evidence>
<feature type="binding site" evidence="3">
    <location>
        <position position="160"/>
    </location>
    <ligand>
        <name>substrate</name>
    </ligand>
</feature>
<dbReference type="NCBIfam" id="TIGR01975">
    <property type="entry name" value="isoAsp_dipep"/>
    <property type="match status" value="1"/>
</dbReference>
<comment type="function">
    <text evidence="1">Catalyzes the hydrolytic cleavage of a subset of L-isoaspartyl (L-beta-aspartyl) dipeptides. Used to degrade proteins damaged by L-isoaspartyl residues formation.</text>
</comment>
<dbReference type="RefSeq" id="WP_094369051.1">
    <property type="nucleotide sequence ID" value="NZ_NOJY02000008.1"/>
</dbReference>
<evidence type="ECO:0000256" key="5">
    <source>
        <dbReference type="PIRSR" id="PIRSR001238-50"/>
    </source>
</evidence>
<feature type="domain" description="Amidohydrolase-related" evidence="6">
    <location>
        <begin position="50"/>
        <end position="181"/>
    </location>
</feature>
<evidence type="ECO:0000256" key="1">
    <source>
        <dbReference type="PIRNR" id="PIRNR001238"/>
    </source>
</evidence>
<dbReference type="SUPFAM" id="SSF51556">
    <property type="entry name" value="Metallo-dependent hydrolases"/>
    <property type="match status" value="1"/>
</dbReference>
<reference evidence="7 8" key="1">
    <citation type="journal article" date="2017" name="Genome Announc.">
        <title>Draft Genome Sequence of Romboutsia weinsteinii sp. nov. Strain CCRI-19649(T) Isolated from Surface Water.</title>
        <authorList>
            <person name="Maheux A.F."/>
            <person name="Boudreau D.K."/>
            <person name="Berube E."/>
            <person name="Boissinot M."/>
            <person name="Cantin P."/>
            <person name="Raymond F."/>
            <person name="Corbeil J."/>
            <person name="Omar R.F."/>
            <person name="Bergeron M.G."/>
        </authorList>
    </citation>
    <scope>NUCLEOTIDE SEQUENCE [LARGE SCALE GENOMIC DNA]</scope>
    <source>
        <strain evidence="7 8">CCRI-19649</strain>
    </source>
</reference>
<feature type="binding site" evidence="4">
    <location>
        <position position="276"/>
    </location>
    <ligand>
        <name>Zn(2+)</name>
        <dbReference type="ChEBI" id="CHEBI:29105"/>
        <label>1</label>
        <note>catalytic</note>
    </ligand>
</feature>
<dbReference type="Proteomes" id="UP000215694">
    <property type="component" value="Unassembled WGS sequence"/>
</dbReference>
<feature type="binding site" evidence="3">
    <location>
        <begin position="66"/>
        <end position="68"/>
    </location>
    <ligand>
        <name>substrate</name>
    </ligand>
</feature>
<proteinExistence type="inferred from homology"/>
<comment type="caution">
    <text evidence="7">The sequence shown here is derived from an EMBL/GenBank/DDBJ whole genome shotgun (WGS) entry which is preliminary data.</text>
</comment>
<comment type="PTM">
    <text evidence="5">Carbamylation allows a single lysine to coordinate two zinc ions.</text>
</comment>
<evidence type="ECO:0000259" key="6">
    <source>
        <dbReference type="Pfam" id="PF01979"/>
    </source>
</evidence>
<dbReference type="AlphaFoldDB" id="A0A371J662"/>
<comment type="PTM">
    <text evidence="1">Carboxylation allows a single lysine to coordinate two zinc ions.</text>
</comment>
<dbReference type="InterPro" id="IPR006680">
    <property type="entry name" value="Amidohydro-rel"/>
</dbReference>
<feature type="binding site" evidence="3">
    <location>
        <position position="280"/>
    </location>
    <ligand>
        <name>substrate</name>
    </ligand>
</feature>
<feature type="binding site" evidence="3">
    <location>
        <position position="128"/>
    </location>
    <ligand>
        <name>substrate</name>
    </ligand>
</feature>
<dbReference type="GO" id="GO:0016810">
    <property type="term" value="F:hydrolase activity, acting on carbon-nitrogen (but not peptide) bonds"/>
    <property type="evidence" value="ECO:0007669"/>
    <property type="project" value="InterPro"/>
</dbReference>